<dbReference type="InterPro" id="IPR019734">
    <property type="entry name" value="TPR_rpt"/>
</dbReference>
<dbReference type="Pfam" id="PF13414">
    <property type="entry name" value="TPR_11"/>
    <property type="match status" value="1"/>
</dbReference>
<organism evidence="4 5">
    <name type="scientific">Mesorhizobium retamae</name>
    <dbReference type="NCBI Taxonomy" id="2912854"/>
    <lineage>
        <taxon>Bacteria</taxon>
        <taxon>Pseudomonadati</taxon>
        <taxon>Pseudomonadota</taxon>
        <taxon>Alphaproteobacteria</taxon>
        <taxon>Hyphomicrobiales</taxon>
        <taxon>Phyllobacteriaceae</taxon>
        <taxon>Mesorhizobium</taxon>
    </lineage>
</organism>
<proteinExistence type="predicted"/>
<accession>A0ABS9QG00</accession>
<keyword evidence="3" id="KW-0732">Signal</keyword>
<dbReference type="InterPro" id="IPR011990">
    <property type="entry name" value="TPR-like_helical_dom_sf"/>
</dbReference>
<dbReference type="PROSITE" id="PS50293">
    <property type="entry name" value="TPR_REGION"/>
    <property type="match status" value="1"/>
</dbReference>
<evidence type="ECO:0000256" key="3">
    <source>
        <dbReference type="SAM" id="SignalP"/>
    </source>
</evidence>
<dbReference type="Pfam" id="PF13432">
    <property type="entry name" value="TPR_16"/>
    <property type="match status" value="1"/>
</dbReference>
<dbReference type="SUPFAM" id="SSF48452">
    <property type="entry name" value="TPR-like"/>
    <property type="match status" value="2"/>
</dbReference>
<evidence type="ECO:0000256" key="2">
    <source>
        <dbReference type="SAM" id="MobiDB-lite"/>
    </source>
</evidence>
<evidence type="ECO:0000313" key="4">
    <source>
        <dbReference type="EMBL" id="MCG7506363.1"/>
    </source>
</evidence>
<sequence>MRQRRARWLSSLAILAGLAAQTQSGFAAQTSAPVEINSFSGAYLSARVAENDNDLDNAINYYKQALAFAPEDTQLQQSLMLSLIAQGRFEESLPYADKLKEVPDIERFSRLALAVDSFKKKDFAKAQYWLKLSLGADLDKLICGVMTGWAMQGAGQGGDAMEYVGKLEGPEWFDLFKSYHRGLIADAAGQADKADAAYSEAIANTAAGGAAPETWMRAAQAYATFLARKGDKDKALSVLKQAEEFGPGKIEIVALRDKIAKGEKPEPLVVNPSEGASEILLNLATALNRGGGEPFVRLYLEYALALKPDSDVVLVQLAAVAEQLKDGERAIDFYRRIPANSPLKEVSELQTGLNLADLGRNDEAIKQLKVLVEANPEDMRGYLALGGVYASKQDFRSAAELFDKAVAVLKTPTKADWNIFYQRGIAYERIKEWPKAEPNFRKALELFPNQPQVLNYLGYSWVDMGTNLKEALDMIKKAAELRPSDGYIIDSLGWAYYKLGRYDDAVREMERAVQLKPEDPVLNDHLGDVYWRVGRKLEATFQWRHARDLKPEPDVLASVEQKLLKGLPPLENKTAQEAPKPKPTAPKG</sequence>
<dbReference type="RefSeq" id="WP_239366465.1">
    <property type="nucleotide sequence ID" value="NZ_JAKREW010000013.1"/>
</dbReference>
<dbReference type="Proteomes" id="UP001201701">
    <property type="component" value="Unassembled WGS sequence"/>
</dbReference>
<gene>
    <name evidence="4" type="ORF">L4923_15155</name>
</gene>
<comment type="caution">
    <text evidence="4">The sequence shown here is derived from an EMBL/GenBank/DDBJ whole genome shotgun (WGS) entry which is preliminary data.</text>
</comment>
<protein>
    <submittedName>
        <fullName evidence="4">Tetratricopeptide repeat protein</fullName>
    </submittedName>
</protein>
<feature type="signal peptide" evidence="3">
    <location>
        <begin position="1"/>
        <end position="27"/>
    </location>
</feature>
<evidence type="ECO:0000256" key="1">
    <source>
        <dbReference type="PROSITE-ProRule" id="PRU00339"/>
    </source>
</evidence>
<dbReference type="Gene3D" id="1.25.40.10">
    <property type="entry name" value="Tetratricopeptide repeat domain"/>
    <property type="match status" value="4"/>
</dbReference>
<dbReference type="Pfam" id="PF13181">
    <property type="entry name" value="TPR_8"/>
    <property type="match status" value="1"/>
</dbReference>
<dbReference type="PANTHER" id="PTHR12558:SF13">
    <property type="entry name" value="CELL DIVISION CYCLE PROTEIN 27 HOMOLOG"/>
    <property type="match status" value="1"/>
</dbReference>
<keyword evidence="1" id="KW-0802">TPR repeat</keyword>
<evidence type="ECO:0000313" key="5">
    <source>
        <dbReference type="Proteomes" id="UP001201701"/>
    </source>
</evidence>
<feature type="region of interest" description="Disordered" evidence="2">
    <location>
        <begin position="566"/>
        <end position="588"/>
    </location>
</feature>
<dbReference type="PROSITE" id="PS50005">
    <property type="entry name" value="TPR"/>
    <property type="match status" value="3"/>
</dbReference>
<feature type="repeat" description="TPR" evidence="1">
    <location>
        <begin position="486"/>
        <end position="519"/>
    </location>
</feature>
<feature type="repeat" description="TPR" evidence="1">
    <location>
        <begin position="417"/>
        <end position="450"/>
    </location>
</feature>
<reference evidence="4 5" key="1">
    <citation type="submission" date="2022-02" db="EMBL/GenBank/DDBJ databases">
        <title>Draft genome sequence of Mezorhizobium retamae strain IRAMC:0171 isolated from Retama raetam nodules.</title>
        <authorList>
            <person name="Bengaied R."/>
            <person name="Sbissi I."/>
            <person name="Huber K."/>
            <person name="Ghodbane F."/>
            <person name="Nouioui I."/>
            <person name="Tarhouni M."/>
            <person name="Gtari M."/>
        </authorList>
    </citation>
    <scope>NUCLEOTIDE SEQUENCE [LARGE SCALE GENOMIC DNA]</scope>
    <source>
        <strain evidence="4 5">IRAMC:0171</strain>
    </source>
</reference>
<feature type="repeat" description="TPR" evidence="1">
    <location>
        <begin position="379"/>
        <end position="412"/>
    </location>
</feature>
<dbReference type="SMART" id="SM00028">
    <property type="entry name" value="TPR"/>
    <property type="match status" value="6"/>
</dbReference>
<feature type="chain" id="PRO_5045915694" evidence="3">
    <location>
        <begin position="28"/>
        <end position="588"/>
    </location>
</feature>
<dbReference type="EMBL" id="JAKREW010000013">
    <property type="protein sequence ID" value="MCG7506363.1"/>
    <property type="molecule type" value="Genomic_DNA"/>
</dbReference>
<keyword evidence="5" id="KW-1185">Reference proteome</keyword>
<name>A0ABS9QG00_9HYPH</name>
<dbReference type="PANTHER" id="PTHR12558">
    <property type="entry name" value="CELL DIVISION CYCLE 16,23,27"/>
    <property type="match status" value="1"/>
</dbReference>